<dbReference type="Pfam" id="PF14338">
    <property type="entry name" value="Mrr_N"/>
    <property type="match status" value="1"/>
</dbReference>
<dbReference type="InterPro" id="IPR007560">
    <property type="entry name" value="Restrct_endonuc_IV_Mrr"/>
</dbReference>
<name>A0A1F4UXU6_UNCKA</name>
<dbReference type="InterPro" id="IPR011856">
    <property type="entry name" value="tRNA_endonuc-like_dom_sf"/>
</dbReference>
<dbReference type="SUPFAM" id="SSF52980">
    <property type="entry name" value="Restriction endonuclease-like"/>
    <property type="match status" value="1"/>
</dbReference>
<dbReference type="EMBL" id="MEUT01000044">
    <property type="protein sequence ID" value="OGC49722.1"/>
    <property type="molecule type" value="Genomic_DNA"/>
</dbReference>
<sequence length="301" mass="34008">MEDISKLSKSKQTAAKTLHKALEVLKNSGGSLPSKEVMEKIGQDLDLSDWEKERYEKSGYIRWQSILHFYTIGALKAGYLTKNRGTWFITPEGEEALKMEPADLLLVVDEAYRKWAKENVSEEEVVTDLGGDIVLEQQNIEANLQQLEGRAHEGLIEYIKSKNPYEFQDMVAALLEAMGYYISFIAPKGRDGGLDVVVYSDPLGAKEPRIKVQVKHRPESSIGANDIRALLGLLNKTGDVGLFVTSGNFSPDAVRFARDSHQHIDLIDIQKFVTLWQDFYSKMTDESKEMMPLRPIYFLGN</sequence>
<keyword evidence="3" id="KW-0255">Endonuclease</keyword>
<evidence type="ECO:0000259" key="2">
    <source>
        <dbReference type="Pfam" id="PF14338"/>
    </source>
</evidence>
<gene>
    <name evidence="3" type="ORF">A2W32_05255</name>
</gene>
<accession>A0A1F4UXU6</accession>
<dbReference type="PANTHER" id="PTHR30015">
    <property type="entry name" value="MRR RESTRICTION SYSTEM PROTEIN"/>
    <property type="match status" value="1"/>
</dbReference>
<keyword evidence="3" id="KW-0378">Hydrolase</keyword>
<dbReference type="InterPro" id="IPR025745">
    <property type="entry name" value="Mrr-like_N_dom"/>
</dbReference>
<feature type="domain" description="Restriction system protein Mrr-like N-terminal" evidence="2">
    <location>
        <begin position="18"/>
        <end position="98"/>
    </location>
</feature>
<protein>
    <submittedName>
        <fullName evidence="3">Restriction endonuclease</fullName>
    </submittedName>
</protein>
<proteinExistence type="predicted"/>
<evidence type="ECO:0000259" key="1">
    <source>
        <dbReference type="Pfam" id="PF04471"/>
    </source>
</evidence>
<dbReference type="AlphaFoldDB" id="A0A1F4UXU6"/>
<dbReference type="Pfam" id="PF04471">
    <property type="entry name" value="Mrr_cat"/>
    <property type="match status" value="1"/>
</dbReference>
<evidence type="ECO:0000313" key="4">
    <source>
        <dbReference type="Proteomes" id="UP000177371"/>
    </source>
</evidence>
<dbReference type="GO" id="GO:0003677">
    <property type="term" value="F:DNA binding"/>
    <property type="evidence" value="ECO:0007669"/>
    <property type="project" value="InterPro"/>
</dbReference>
<comment type="caution">
    <text evidence="3">The sequence shown here is derived from an EMBL/GenBank/DDBJ whole genome shotgun (WGS) entry which is preliminary data.</text>
</comment>
<evidence type="ECO:0000313" key="3">
    <source>
        <dbReference type="EMBL" id="OGC49722.1"/>
    </source>
</evidence>
<dbReference type="GO" id="GO:0015666">
    <property type="term" value="F:restriction endodeoxyribonuclease activity"/>
    <property type="evidence" value="ECO:0007669"/>
    <property type="project" value="TreeGrafter"/>
</dbReference>
<dbReference type="PANTHER" id="PTHR30015:SF7">
    <property type="entry name" value="TYPE IV METHYL-DIRECTED RESTRICTION ENZYME ECOKMRR"/>
    <property type="match status" value="1"/>
</dbReference>
<dbReference type="InterPro" id="IPR011335">
    <property type="entry name" value="Restrct_endonuc-II-like"/>
</dbReference>
<reference evidence="3 4" key="1">
    <citation type="journal article" date="2016" name="Nat. Commun.">
        <title>Thousands of microbial genomes shed light on interconnected biogeochemical processes in an aquifer system.</title>
        <authorList>
            <person name="Anantharaman K."/>
            <person name="Brown C.T."/>
            <person name="Hug L.A."/>
            <person name="Sharon I."/>
            <person name="Castelle C.J."/>
            <person name="Probst A.J."/>
            <person name="Thomas B.C."/>
            <person name="Singh A."/>
            <person name="Wilkins M.J."/>
            <person name="Karaoz U."/>
            <person name="Brodie E.L."/>
            <person name="Williams K.H."/>
            <person name="Hubbard S.S."/>
            <person name="Banfield J.F."/>
        </authorList>
    </citation>
    <scope>NUCLEOTIDE SEQUENCE [LARGE SCALE GENOMIC DNA]</scope>
</reference>
<dbReference type="Gene3D" id="3.40.1350.10">
    <property type="match status" value="1"/>
</dbReference>
<dbReference type="GO" id="GO:0009307">
    <property type="term" value="P:DNA restriction-modification system"/>
    <property type="evidence" value="ECO:0007669"/>
    <property type="project" value="InterPro"/>
</dbReference>
<dbReference type="Proteomes" id="UP000177371">
    <property type="component" value="Unassembled WGS sequence"/>
</dbReference>
<feature type="domain" description="Restriction endonuclease type IV Mrr" evidence="1">
    <location>
        <begin position="162"/>
        <end position="275"/>
    </location>
</feature>
<dbReference type="STRING" id="1802610.A2W32_05255"/>
<keyword evidence="3" id="KW-0540">Nuclease</keyword>
<dbReference type="InterPro" id="IPR052906">
    <property type="entry name" value="Type_IV_Methyl-Rstrct_Enzyme"/>
</dbReference>
<organism evidence="3 4">
    <name type="scientific">candidate division WWE3 bacterium RBG_16_37_10</name>
    <dbReference type="NCBI Taxonomy" id="1802610"/>
    <lineage>
        <taxon>Bacteria</taxon>
        <taxon>Katanobacteria</taxon>
    </lineage>
</organism>